<dbReference type="AlphaFoldDB" id="A0A7G9SPJ7"/>
<dbReference type="KEGG" id="tcn:H9L16_14130"/>
<feature type="chain" id="PRO_5028859273" evidence="1">
    <location>
        <begin position="24"/>
        <end position="170"/>
    </location>
</feature>
<reference evidence="2 3" key="1">
    <citation type="submission" date="2020-08" db="EMBL/GenBank/DDBJ databases">
        <title>Genome sequence of Thermomonas carbonis KCTC 42013T.</title>
        <authorList>
            <person name="Hyun D.-W."/>
            <person name="Bae J.-W."/>
        </authorList>
    </citation>
    <scope>NUCLEOTIDE SEQUENCE [LARGE SCALE GENOMIC DNA]</scope>
    <source>
        <strain evidence="2 3">KCTC 42013</strain>
    </source>
</reference>
<sequence>MSSHRILPFVLLMSLTACTTTEAQTPAAPASHPREKFGDPVEYERRDVPVSIEDLKTLERASELLGNESVWNRNDDRLCTDDEAMNKRSLFCALHRASAESYGSHDSARVADHRRVALQEVRFAVEEATRGRDLNHRLMDFNNLPETRFADIQGVLARATERVRARLAAK</sequence>
<accession>A0A7G9SPJ7</accession>
<evidence type="ECO:0000256" key="1">
    <source>
        <dbReference type="SAM" id="SignalP"/>
    </source>
</evidence>
<proteinExistence type="predicted"/>
<keyword evidence="1" id="KW-0732">Signal</keyword>
<dbReference type="Pfam" id="PF19698">
    <property type="entry name" value="DUF6197"/>
    <property type="match status" value="1"/>
</dbReference>
<evidence type="ECO:0000313" key="2">
    <source>
        <dbReference type="EMBL" id="QNN69772.1"/>
    </source>
</evidence>
<dbReference type="PROSITE" id="PS51257">
    <property type="entry name" value="PROKAR_LIPOPROTEIN"/>
    <property type="match status" value="1"/>
</dbReference>
<dbReference type="EMBL" id="CP060719">
    <property type="protein sequence ID" value="QNN69772.1"/>
    <property type="molecule type" value="Genomic_DNA"/>
</dbReference>
<evidence type="ECO:0000313" key="3">
    <source>
        <dbReference type="Proteomes" id="UP000515804"/>
    </source>
</evidence>
<organism evidence="2 3">
    <name type="scientific">Thermomonas carbonis</name>
    <dbReference type="NCBI Taxonomy" id="1463158"/>
    <lineage>
        <taxon>Bacteria</taxon>
        <taxon>Pseudomonadati</taxon>
        <taxon>Pseudomonadota</taxon>
        <taxon>Gammaproteobacteria</taxon>
        <taxon>Lysobacterales</taxon>
        <taxon>Lysobacteraceae</taxon>
        <taxon>Thermomonas</taxon>
    </lineage>
</organism>
<feature type="signal peptide" evidence="1">
    <location>
        <begin position="1"/>
        <end position="23"/>
    </location>
</feature>
<dbReference type="InterPro" id="IPR045677">
    <property type="entry name" value="DUF6197"/>
</dbReference>
<name>A0A7G9SPJ7_9GAMM</name>
<keyword evidence="3" id="KW-1185">Reference proteome</keyword>
<protein>
    <submittedName>
        <fullName evidence="2">Uncharacterized protein</fullName>
    </submittedName>
</protein>
<dbReference type="RefSeq" id="WP_187552289.1">
    <property type="nucleotide sequence ID" value="NZ_BMZL01000001.1"/>
</dbReference>
<dbReference type="Proteomes" id="UP000515804">
    <property type="component" value="Chromosome"/>
</dbReference>
<gene>
    <name evidence="2" type="ORF">H9L16_14130</name>
</gene>